<name>A0ACB9QYD9_9MYRT</name>
<dbReference type="Proteomes" id="UP001057402">
    <property type="component" value="Chromosome 5"/>
</dbReference>
<keyword evidence="2" id="KW-1185">Reference proteome</keyword>
<organism evidence="1 2">
    <name type="scientific">Melastoma candidum</name>
    <dbReference type="NCBI Taxonomy" id="119954"/>
    <lineage>
        <taxon>Eukaryota</taxon>
        <taxon>Viridiplantae</taxon>
        <taxon>Streptophyta</taxon>
        <taxon>Embryophyta</taxon>
        <taxon>Tracheophyta</taxon>
        <taxon>Spermatophyta</taxon>
        <taxon>Magnoliopsida</taxon>
        <taxon>eudicotyledons</taxon>
        <taxon>Gunneridae</taxon>
        <taxon>Pentapetalae</taxon>
        <taxon>rosids</taxon>
        <taxon>malvids</taxon>
        <taxon>Myrtales</taxon>
        <taxon>Melastomataceae</taxon>
        <taxon>Melastomatoideae</taxon>
        <taxon>Melastomateae</taxon>
        <taxon>Melastoma</taxon>
    </lineage>
</organism>
<protein>
    <submittedName>
        <fullName evidence="1">Uncharacterized protein</fullName>
    </submittedName>
</protein>
<reference evidence="2" key="1">
    <citation type="journal article" date="2023" name="Front. Plant Sci.">
        <title>Chromosomal-level genome assembly of Melastoma candidum provides insights into trichome evolution.</title>
        <authorList>
            <person name="Zhong Y."/>
            <person name="Wu W."/>
            <person name="Sun C."/>
            <person name="Zou P."/>
            <person name="Liu Y."/>
            <person name="Dai S."/>
            <person name="Zhou R."/>
        </authorList>
    </citation>
    <scope>NUCLEOTIDE SEQUENCE [LARGE SCALE GENOMIC DNA]</scope>
</reference>
<gene>
    <name evidence="1" type="ORF">MLD38_018603</name>
</gene>
<dbReference type="EMBL" id="CM042884">
    <property type="protein sequence ID" value="KAI4370233.1"/>
    <property type="molecule type" value="Genomic_DNA"/>
</dbReference>
<proteinExistence type="predicted"/>
<evidence type="ECO:0000313" key="2">
    <source>
        <dbReference type="Proteomes" id="UP001057402"/>
    </source>
</evidence>
<sequence length="145" mass="16263">MNRSYKAGKLGESLYFLERMVSRGHKPNVVLCTKLIKAFFGARNIIASVKSSICYTTHHQNLINTYNAVINWFCKANGMESANRVLERMRGLGFSPDVVTYNIIIGSLYDGGSLRLFEGGLDEALQLPDEMLARGLRPNMYTCDC</sequence>
<comment type="caution">
    <text evidence="1">The sequence shown here is derived from an EMBL/GenBank/DDBJ whole genome shotgun (WGS) entry which is preliminary data.</text>
</comment>
<evidence type="ECO:0000313" key="1">
    <source>
        <dbReference type="EMBL" id="KAI4370233.1"/>
    </source>
</evidence>
<accession>A0ACB9QYD9</accession>